<dbReference type="GO" id="GO:0004175">
    <property type="term" value="F:endopeptidase activity"/>
    <property type="evidence" value="ECO:0007669"/>
    <property type="project" value="UniProtKB-ARBA"/>
</dbReference>
<accession>A0A4Y3WCJ8</accession>
<dbReference type="InterPro" id="IPR003675">
    <property type="entry name" value="Rce1/LyrA-like_dom"/>
</dbReference>
<dbReference type="Pfam" id="PF02517">
    <property type="entry name" value="Rce1-like"/>
    <property type="match status" value="1"/>
</dbReference>
<protein>
    <recommendedName>
        <fullName evidence="2">CAAX prenyl protease 2/Lysostaphin resistance protein A-like domain-containing protein</fullName>
    </recommendedName>
</protein>
<feature type="transmembrane region" description="Helical" evidence="1">
    <location>
        <begin position="47"/>
        <end position="69"/>
    </location>
</feature>
<evidence type="ECO:0000256" key="1">
    <source>
        <dbReference type="SAM" id="Phobius"/>
    </source>
</evidence>
<dbReference type="AlphaFoldDB" id="A0A4Y3WCJ8"/>
<dbReference type="EMBL" id="BJNF01000073">
    <property type="protein sequence ID" value="GEC16752.1"/>
    <property type="molecule type" value="Genomic_DNA"/>
</dbReference>
<feature type="transmembrane region" description="Helical" evidence="1">
    <location>
        <begin position="160"/>
        <end position="176"/>
    </location>
</feature>
<feature type="domain" description="CAAX prenyl protease 2/Lysostaphin resistance protein A-like" evidence="2">
    <location>
        <begin position="130"/>
        <end position="215"/>
    </location>
</feature>
<evidence type="ECO:0000259" key="2">
    <source>
        <dbReference type="Pfam" id="PF02517"/>
    </source>
</evidence>
<evidence type="ECO:0000313" key="3">
    <source>
        <dbReference type="EMBL" id="GEC16752.1"/>
    </source>
</evidence>
<feature type="transmembrane region" description="Helical" evidence="1">
    <location>
        <begin position="121"/>
        <end position="140"/>
    </location>
</feature>
<reference evidence="3 4" key="1">
    <citation type="submission" date="2019-06" db="EMBL/GenBank/DDBJ databases">
        <title>Whole genome shotgun sequence of Nitrobacter winogradskyi NBRC 14297.</title>
        <authorList>
            <person name="Hosoyama A."/>
            <person name="Uohara A."/>
            <person name="Ohji S."/>
            <person name="Ichikawa N."/>
        </authorList>
    </citation>
    <scope>NUCLEOTIDE SEQUENCE [LARGE SCALE GENOMIC DNA]</scope>
    <source>
        <strain evidence="3 4">NBRC 14297</strain>
    </source>
</reference>
<feature type="transmembrane region" description="Helical" evidence="1">
    <location>
        <begin position="204"/>
        <end position="223"/>
    </location>
</feature>
<sequence length="224" mass="24014">MEMQNASMARPGWPEVAIGLIGYFVLLAMVAAVLVSIPDEQAPLRGIVGLAAGGLACTGAFIVALMFRIRTLDAFGFRAVEGKWLLIGFVLGLIAVVLSFGIEHVYFSLIIEPNTQGDFQAAAKSGVLALFLTVFAGAVLTPFGEEVLYRGAVANALNRYGPWAGILGSGVIFAAAHGPSVIFFNALMMGVLTGYLFWKTNSIWPGFVTHFVYNGIWLIIYSMQ</sequence>
<comment type="caution">
    <text evidence="3">The sequence shown here is derived from an EMBL/GenBank/DDBJ whole genome shotgun (WGS) entry which is preliminary data.</text>
</comment>
<dbReference type="OrthoDB" id="5322702at2"/>
<dbReference type="GO" id="GO:0080120">
    <property type="term" value="P:CAAX-box protein maturation"/>
    <property type="evidence" value="ECO:0007669"/>
    <property type="project" value="UniProtKB-ARBA"/>
</dbReference>
<evidence type="ECO:0000313" key="4">
    <source>
        <dbReference type="Proteomes" id="UP000318825"/>
    </source>
</evidence>
<dbReference type="Proteomes" id="UP000318825">
    <property type="component" value="Unassembled WGS sequence"/>
</dbReference>
<gene>
    <name evidence="3" type="ORF">NWI01_26440</name>
</gene>
<organism evidence="3 4">
    <name type="scientific">Nitrobacter winogradskyi</name>
    <name type="common">Nitrobacter agilis</name>
    <dbReference type="NCBI Taxonomy" id="913"/>
    <lineage>
        <taxon>Bacteria</taxon>
        <taxon>Pseudomonadati</taxon>
        <taxon>Pseudomonadota</taxon>
        <taxon>Alphaproteobacteria</taxon>
        <taxon>Hyphomicrobiales</taxon>
        <taxon>Nitrobacteraceae</taxon>
        <taxon>Nitrobacter</taxon>
    </lineage>
</organism>
<name>A0A4Y3WCJ8_NITWI</name>
<dbReference type="RefSeq" id="WP_141384356.1">
    <property type="nucleotide sequence ID" value="NZ_BJNF01000073.1"/>
</dbReference>
<keyword evidence="1" id="KW-0472">Membrane</keyword>
<dbReference type="PANTHER" id="PTHR43592:SF15">
    <property type="entry name" value="CAAX AMINO TERMINAL PROTEASE FAMILY PROTEIN"/>
    <property type="match status" value="1"/>
</dbReference>
<feature type="transmembrane region" description="Helical" evidence="1">
    <location>
        <begin position="16"/>
        <end position="35"/>
    </location>
</feature>
<keyword evidence="1" id="KW-1133">Transmembrane helix</keyword>
<keyword evidence="1" id="KW-0812">Transmembrane</keyword>
<feature type="transmembrane region" description="Helical" evidence="1">
    <location>
        <begin position="84"/>
        <end position="109"/>
    </location>
</feature>
<proteinExistence type="predicted"/>
<dbReference type="PANTHER" id="PTHR43592">
    <property type="entry name" value="CAAX AMINO TERMINAL PROTEASE"/>
    <property type="match status" value="1"/>
</dbReference>